<dbReference type="CDD" id="cd00293">
    <property type="entry name" value="USP-like"/>
    <property type="match status" value="2"/>
</dbReference>
<dbReference type="Proteomes" id="UP001321047">
    <property type="component" value="Unassembled WGS sequence"/>
</dbReference>
<sequence length="291" mass="30834">MFSTVLVPTDGSAGAEATIGHALSLAEAADGNVHALYVLEPSQEPVRLEADDLEAVAGPSESRGRRATIRVTDQAEAAGVSAARAVWEGVPYREILAYVDEHDVDLIVMGTHGRTGADRVRLGSTTERVITRAEVPVLSVRLEAEAKPDSGEDGYERIVVPTDGSDAAERAAETALDLAALYDATVDTVYVIDSTTYDLEDAPRSIIGLLNEGGQQATEAVADMARERDLEVKTNVRRGVPAEVVLEYAQSVDGDLLAMGTRGQTVGEGRLLGSTTARVVRRSPIPVLTLT</sequence>
<dbReference type="Pfam" id="PF00582">
    <property type="entry name" value="Usp"/>
    <property type="match status" value="2"/>
</dbReference>
<dbReference type="PANTHER" id="PTHR46268:SF6">
    <property type="entry name" value="UNIVERSAL STRESS PROTEIN UP12"/>
    <property type="match status" value="1"/>
</dbReference>
<protein>
    <submittedName>
        <fullName evidence="3">Universal stress protein</fullName>
    </submittedName>
</protein>
<evidence type="ECO:0000313" key="4">
    <source>
        <dbReference type="Proteomes" id="UP001321047"/>
    </source>
</evidence>
<organism evidence="3 4">
    <name type="scientific">Natronosalvus hydrolyticus</name>
    <dbReference type="NCBI Taxonomy" id="2979988"/>
    <lineage>
        <taxon>Archaea</taxon>
        <taxon>Methanobacteriati</taxon>
        <taxon>Methanobacteriota</taxon>
        <taxon>Stenosarchaea group</taxon>
        <taxon>Halobacteria</taxon>
        <taxon>Halobacteriales</taxon>
        <taxon>Natrialbaceae</taxon>
        <taxon>Natronosalvus</taxon>
    </lineage>
</organism>
<dbReference type="InterPro" id="IPR006015">
    <property type="entry name" value="Universal_stress_UspA"/>
</dbReference>
<proteinExistence type="inferred from homology"/>
<dbReference type="PRINTS" id="PR01438">
    <property type="entry name" value="UNVRSLSTRESS"/>
</dbReference>
<accession>A0AAP2Z4Z8</accession>
<dbReference type="AlphaFoldDB" id="A0AAP2Z4Z8"/>
<dbReference type="SUPFAM" id="SSF52402">
    <property type="entry name" value="Adenine nucleotide alpha hydrolases-like"/>
    <property type="match status" value="2"/>
</dbReference>
<dbReference type="Gene3D" id="3.40.50.620">
    <property type="entry name" value="HUPs"/>
    <property type="match status" value="2"/>
</dbReference>
<dbReference type="InterPro" id="IPR014729">
    <property type="entry name" value="Rossmann-like_a/b/a_fold"/>
</dbReference>
<comment type="similarity">
    <text evidence="1">Belongs to the universal stress protein A family.</text>
</comment>
<dbReference type="PANTHER" id="PTHR46268">
    <property type="entry name" value="STRESS RESPONSE PROTEIN NHAX"/>
    <property type="match status" value="1"/>
</dbReference>
<feature type="domain" description="UspA" evidence="2">
    <location>
        <begin position="155"/>
        <end position="288"/>
    </location>
</feature>
<comment type="caution">
    <text evidence="3">The sequence shown here is derived from an EMBL/GenBank/DDBJ whole genome shotgun (WGS) entry which is preliminary data.</text>
</comment>
<evidence type="ECO:0000313" key="3">
    <source>
        <dbReference type="EMBL" id="MCU4750696.1"/>
    </source>
</evidence>
<dbReference type="RefSeq" id="WP_342805734.1">
    <property type="nucleotide sequence ID" value="NZ_JAOPJZ010000001.1"/>
</dbReference>
<keyword evidence="4" id="KW-1185">Reference proteome</keyword>
<dbReference type="InterPro" id="IPR006016">
    <property type="entry name" value="UspA"/>
</dbReference>
<evidence type="ECO:0000259" key="2">
    <source>
        <dbReference type="Pfam" id="PF00582"/>
    </source>
</evidence>
<name>A0AAP2Z4Z8_9EURY</name>
<gene>
    <name evidence="3" type="ORF">OB919_01670</name>
</gene>
<evidence type="ECO:0000256" key="1">
    <source>
        <dbReference type="ARBA" id="ARBA00008791"/>
    </source>
</evidence>
<dbReference type="EMBL" id="JAOPJZ010000001">
    <property type="protein sequence ID" value="MCU4750696.1"/>
    <property type="molecule type" value="Genomic_DNA"/>
</dbReference>
<feature type="domain" description="UspA" evidence="2">
    <location>
        <begin position="1"/>
        <end position="141"/>
    </location>
</feature>
<reference evidence="3 4" key="1">
    <citation type="submission" date="2022-09" db="EMBL/GenBank/DDBJ databases">
        <title>Enrichment on poylsaccharides allowed isolation of novel metabolic and taxonomic groups of Haloarchaea.</title>
        <authorList>
            <person name="Sorokin D.Y."/>
            <person name="Elcheninov A.G."/>
            <person name="Khizhniak T.V."/>
            <person name="Kolganova T.V."/>
            <person name="Kublanov I.V."/>
        </authorList>
    </citation>
    <scope>NUCLEOTIDE SEQUENCE [LARGE SCALE GENOMIC DNA]</scope>
    <source>
        <strain evidence="3 4">AArc-curdl1</strain>
    </source>
</reference>